<evidence type="ECO:0000313" key="2">
    <source>
        <dbReference type="EMBL" id="KLU25763.1"/>
    </source>
</evidence>
<dbReference type="OrthoDB" id="9798046at2"/>
<dbReference type="SUPFAM" id="SSF143011">
    <property type="entry name" value="RelE-like"/>
    <property type="match status" value="1"/>
</dbReference>
<reference evidence="2 3" key="1">
    <citation type="journal article" date="2015" name="Genome Announc.">
        <title>Draft Genome Sequence of Burkholderia sp. Strain PML1(12), an Ectomycorrhizosphere-Inhabiting Bacterium with Effective Mineral-Weathering Ability.</title>
        <authorList>
            <person name="Uroz S."/>
            <person name="Oger P."/>
        </authorList>
    </citation>
    <scope>NUCLEOTIDE SEQUENCE [LARGE SCALE GENOMIC DNA]</scope>
    <source>
        <strain evidence="3">PML1(12)</strain>
    </source>
</reference>
<dbReference type="EMBL" id="AEJF01000085">
    <property type="protein sequence ID" value="KLU25763.1"/>
    <property type="molecule type" value="Genomic_DNA"/>
</dbReference>
<evidence type="ECO:0000313" key="3">
    <source>
        <dbReference type="Proteomes" id="UP000035963"/>
    </source>
</evidence>
<evidence type="ECO:0000256" key="1">
    <source>
        <dbReference type="ARBA" id="ARBA00022649"/>
    </source>
</evidence>
<gene>
    <name evidence="2" type="ORF">EOS_12830</name>
</gene>
<organism evidence="2 3">
    <name type="scientific">Caballeronia mineralivorans PML1(12)</name>
    <dbReference type="NCBI Taxonomy" id="908627"/>
    <lineage>
        <taxon>Bacteria</taxon>
        <taxon>Pseudomonadati</taxon>
        <taxon>Pseudomonadota</taxon>
        <taxon>Betaproteobacteria</taxon>
        <taxon>Burkholderiales</taxon>
        <taxon>Burkholderiaceae</taxon>
        <taxon>Caballeronia</taxon>
    </lineage>
</organism>
<keyword evidence="3" id="KW-1185">Reference proteome</keyword>
<name>A0A0J1G0Q7_9BURK</name>
<comment type="caution">
    <text evidence="2">The sequence shown here is derived from an EMBL/GenBank/DDBJ whole genome shotgun (WGS) entry which is preliminary data.</text>
</comment>
<protein>
    <recommendedName>
        <fullName evidence="4">Plasmid stabilization protein</fullName>
    </recommendedName>
</protein>
<sequence length="105" mass="12420">MNLIVLDSAKRDLADLREYVIKHKPSGTWNEIKTQLKNKIFQLEDFPLSGSRPPELLDYPDRYRQVLTSQQRIIYEITNHEIYIHVICGQAQDLEEILNRRLLSI</sequence>
<dbReference type="Gene3D" id="3.30.2310.20">
    <property type="entry name" value="RelE-like"/>
    <property type="match status" value="1"/>
</dbReference>
<dbReference type="PATRIC" id="fig|908627.4.peg.2854"/>
<dbReference type="Pfam" id="PF05016">
    <property type="entry name" value="ParE_toxin"/>
    <property type="match status" value="1"/>
</dbReference>
<keyword evidence="1" id="KW-1277">Toxin-antitoxin system</keyword>
<dbReference type="InterPro" id="IPR035093">
    <property type="entry name" value="RelE/ParE_toxin_dom_sf"/>
</dbReference>
<evidence type="ECO:0008006" key="4">
    <source>
        <dbReference type="Google" id="ProtNLM"/>
    </source>
</evidence>
<dbReference type="InterPro" id="IPR007712">
    <property type="entry name" value="RelE/ParE_toxin"/>
</dbReference>
<dbReference type="RefSeq" id="WP_047847020.1">
    <property type="nucleotide sequence ID" value="NZ_AEJF01000085.1"/>
</dbReference>
<proteinExistence type="predicted"/>
<dbReference type="AlphaFoldDB" id="A0A0J1G0Q7"/>
<accession>A0A0J1G0Q7</accession>
<dbReference type="Proteomes" id="UP000035963">
    <property type="component" value="Unassembled WGS sequence"/>
</dbReference>